<feature type="compositionally biased region" description="Basic and acidic residues" evidence="1">
    <location>
        <begin position="35"/>
        <end position="54"/>
    </location>
</feature>
<evidence type="ECO:0000256" key="1">
    <source>
        <dbReference type="SAM" id="MobiDB-lite"/>
    </source>
</evidence>
<organism evidence="2 3">
    <name type="scientific">Cryoendolithus antarcticus</name>
    <dbReference type="NCBI Taxonomy" id="1507870"/>
    <lineage>
        <taxon>Eukaryota</taxon>
        <taxon>Fungi</taxon>
        <taxon>Dikarya</taxon>
        <taxon>Ascomycota</taxon>
        <taxon>Pezizomycotina</taxon>
        <taxon>Dothideomycetes</taxon>
        <taxon>Dothideomycetidae</taxon>
        <taxon>Cladosporiales</taxon>
        <taxon>Cladosporiaceae</taxon>
        <taxon>Cryoendolithus</taxon>
    </lineage>
</organism>
<feature type="compositionally biased region" description="Polar residues" evidence="1">
    <location>
        <begin position="94"/>
        <end position="107"/>
    </location>
</feature>
<feature type="region of interest" description="Disordered" evidence="1">
    <location>
        <begin position="1"/>
        <end position="107"/>
    </location>
</feature>
<feature type="compositionally biased region" description="Basic and acidic residues" evidence="1">
    <location>
        <begin position="80"/>
        <end position="91"/>
    </location>
</feature>
<evidence type="ECO:0000313" key="3">
    <source>
        <dbReference type="Proteomes" id="UP000192596"/>
    </source>
</evidence>
<dbReference type="InParanoid" id="A0A1V8SM93"/>
<sequence>MQNIREKLKRKLSMHDKNVNLDDKDAEADDIDEETAGHLHREIERAEQEGHPEGRPGSFLNRLISHGNKKTEDQLMQDAQRMHHEENDKPKAFPTQTPATGNQTSST</sequence>
<dbReference type="OrthoDB" id="5313204at2759"/>
<keyword evidence="3" id="KW-1185">Reference proteome</keyword>
<dbReference type="AlphaFoldDB" id="A0A1V8SM93"/>
<feature type="compositionally biased region" description="Basic and acidic residues" evidence="1">
    <location>
        <begin position="13"/>
        <end position="23"/>
    </location>
</feature>
<gene>
    <name evidence="2" type="ORF">B0A48_14072</name>
</gene>
<name>A0A1V8SM93_9PEZI</name>
<comment type="caution">
    <text evidence="2">The sequence shown here is derived from an EMBL/GenBank/DDBJ whole genome shotgun (WGS) entry which is preliminary data.</text>
</comment>
<feature type="compositionally biased region" description="Acidic residues" evidence="1">
    <location>
        <begin position="24"/>
        <end position="34"/>
    </location>
</feature>
<accession>A0A1V8SM93</accession>
<dbReference type="EMBL" id="NAJO01000036">
    <property type="protein sequence ID" value="OQO00285.1"/>
    <property type="molecule type" value="Genomic_DNA"/>
</dbReference>
<evidence type="ECO:0000313" key="2">
    <source>
        <dbReference type="EMBL" id="OQO00285.1"/>
    </source>
</evidence>
<reference evidence="3" key="1">
    <citation type="submission" date="2017-03" db="EMBL/GenBank/DDBJ databases">
        <title>Genomes of endolithic fungi from Antarctica.</title>
        <authorList>
            <person name="Coleine C."/>
            <person name="Masonjones S."/>
            <person name="Stajich J.E."/>
        </authorList>
    </citation>
    <scope>NUCLEOTIDE SEQUENCE [LARGE SCALE GENOMIC DNA]</scope>
    <source>
        <strain evidence="3">CCFEE 5527</strain>
    </source>
</reference>
<protein>
    <submittedName>
        <fullName evidence="2">Uncharacterized protein</fullName>
    </submittedName>
</protein>
<proteinExistence type="predicted"/>
<dbReference type="Proteomes" id="UP000192596">
    <property type="component" value="Unassembled WGS sequence"/>
</dbReference>